<evidence type="ECO:0000313" key="1">
    <source>
        <dbReference type="EMBL" id="APC48915.1"/>
    </source>
</evidence>
<dbReference type="KEGG" id="vhl:BME96_12240"/>
<dbReference type="GeneID" id="71515171"/>
<evidence type="ECO:0000313" key="2">
    <source>
        <dbReference type="EMBL" id="MBD1223411.1"/>
    </source>
</evidence>
<protein>
    <submittedName>
        <fullName evidence="1">Kinase</fullName>
    </submittedName>
</protein>
<keyword evidence="4" id="KW-1185">Reference proteome</keyword>
<dbReference type="RefSeq" id="WP_019378620.1">
    <property type="nucleotide sequence ID" value="NZ_CP017962.1"/>
</dbReference>
<dbReference type="Proteomes" id="UP000182945">
    <property type="component" value="Chromosome"/>
</dbReference>
<dbReference type="Proteomes" id="UP000621631">
    <property type="component" value="Unassembled WGS sequence"/>
</dbReference>
<dbReference type="AlphaFoldDB" id="A0AAC9J123"/>
<evidence type="ECO:0000313" key="3">
    <source>
        <dbReference type="Proteomes" id="UP000182945"/>
    </source>
</evidence>
<dbReference type="InterPro" id="IPR038080">
    <property type="entry name" value="KapB_sf"/>
</dbReference>
<reference evidence="1 3" key="1">
    <citation type="submission" date="2016-11" db="EMBL/GenBank/DDBJ databases">
        <title>Complete genome sequencing of Virgibacillus halodenitrificans PDB-F2.</title>
        <authorList>
            <person name="Sun Z."/>
            <person name="Zhou Y."/>
            <person name="Li H."/>
        </authorList>
    </citation>
    <scope>NUCLEOTIDE SEQUENCE [LARGE SCALE GENOMIC DNA]</scope>
    <source>
        <strain evidence="1 3">PDB-F2</strain>
    </source>
</reference>
<sequence>MAEVEIGANVKAHYNSGTYIGTVKEDRGNRYLIEVHAVLKHPLQGDIHHPGEVEGVFFHERKALAPHEKMNVKKPAVHPYNDIIPEYNESLRDAVNVYKEKLCSKDNDFNNKAYHTLTELENKYYKDKYY</sequence>
<evidence type="ECO:0000313" key="4">
    <source>
        <dbReference type="Proteomes" id="UP000621631"/>
    </source>
</evidence>
<keyword evidence="1" id="KW-0808">Transferase</keyword>
<dbReference type="Pfam" id="PF08810">
    <property type="entry name" value="KapB"/>
    <property type="match status" value="1"/>
</dbReference>
<accession>A0AAC9J123</accession>
<reference evidence="2 4" key="2">
    <citation type="submission" date="2020-09" db="EMBL/GenBank/DDBJ databases">
        <title>Draft Genome Sequences of Oil-Oxidizing Bacteria Halomonas titanicae, Marinobacter lutaoensis, and Virgibacillus halodenitrificans Isolated from Highly Saline Environments.</title>
        <authorList>
            <person name="Grouzdev D.S."/>
            <person name="Sokolova D.S."/>
            <person name="Semenova E.M."/>
            <person name="Borzenkov I.A."/>
            <person name="Bidzhieva S.K."/>
            <person name="Poltaraus A.B."/>
            <person name="Nazina T.N."/>
        </authorList>
    </citation>
    <scope>NUCLEOTIDE SEQUENCE [LARGE SCALE GENOMIC DNA]</scope>
    <source>
        <strain evidence="2 4">VKM B-3472D</strain>
    </source>
</reference>
<dbReference type="GO" id="GO:0016301">
    <property type="term" value="F:kinase activity"/>
    <property type="evidence" value="ECO:0007669"/>
    <property type="project" value="UniProtKB-KW"/>
</dbReference>
<proteinExistence type="predicted"/>
<dbReference type="SUPFAM" id="SSF141251">
    <property type="entry name" value="Kinase-associated protein B-like"/>
    <property type="match status" value="1"/>
</dbReference>
<gene>
    <name evidence="1" type="ORF">BME96_12240</name>
    <name evidence="2" type="ORF">IC602_12465</name>
</gene>
<keyword evidence="1" id="KW-0418">Kinase</keyword>
<dbReference type="EMBL" id="JACWEZ010000006">
    <property type="protein sequence ID" value="MBD1223411.1"/>
    <property type="molecule type" value="Genomic_DNA"/>
</dbReference>
<dbReference type="InterPro" id="IPR014916">
    <property type="entry name" value="KapB"/>
</dbReference>
<name>A0AAC9J123_VIRHA</name>
<organism evidence="1 3">
    <name type="scientific">Virgibacillus halodenitrificans</name>
    <name type="common">Bacillus halodenitrificans</name>
    <dbReference type="NCBI Taxonomy" id="1482"/>
    <lineage>
        <taxon>Bacteria</taxon>
        <taxon>Bacillati</taxon>
        <taxon>Bacillota</taxon>
        <taxon>Bacilli</taxon>
        <taxon>Bacillales</taxon>
        <taxon>Bacillaceae</taxon>
        <taxon>Virgibacillus</taxon>
    </lineage>
</organism>
<dbReference type="SMART" id="SM01298">
    <property type="entry name" value="KapB"/>
    <property type="match status" value="1"/>
</dbReference>
<dbReference type="Gene3D" id="2.30.30.430">
    <property type="entry name" value="Kinase associated protein B domain"/>
    <property type="match status" value="1"/>
</dbReference>
<dbReference type="EMBL" id="CP017962">
    <property type="protein sequence ID" value="APC48915.1"/>
    <property type="molecule type" value="Genomic_DNA"/>
</dbReference>